<sequence>MEQIKRANKLFTSDCIFLKKTLSIPVISEKVLPFNGLNSLDSPENEDSTERGGLGDERPAAVQEESSSSSSPEDPDVRPAQPEELSAKDFLQRLDLQIKRSTEAAAKKLQEDDAGAGDAEQQESLYASSSYHNQS</sequence>
<proteinExistence type="predicted"/>
<reference evidence="2" key="5">
    <citation type="submission" date="2025-09" db="UniProtKB">
        <authorList>
            <consortium name="Ensembl"/>
        </authorList>
    </citation>
    <scope>IDENTIFICATION</scope>
</reference>
<reference evidence="2" key="4">
    <citation type="submission" date="2025-08" db="UniProtKB">
        <authorList>
            <consortium name="Ensembl"/>
        </authorList>
    </citation>
    <scope>IDENTIFICATION</scope>
</reference>
<reference evidence="3" key="3">
    <citation type="journal article" date="2014" name="Nature">
        <title>Elephant shark genome provides unique insights into gnathostome evolution.</title>
        <authorList>
            <consortium name="International Elephant Shark Genome Sequencing Consortium"/>
            <person name="Venkatesh B."/>
            <person name="Lee A.P."/>
            <person name="Ravi V."/>
            <person name="Maurya A.K."/>
            <person name="Lian M.M."/>
            <person name="Swann J.B."/>
            <person name="Ohta Y."/>
            <person name="Flajnik M.F."/>
            <person name="Sutoh Y."/>
            <person name="Kasahara M."/>
            <person name="Hoon S."/>
            <person name="Gangu V."/>
            <person name="Roy S.W."/>
            <person name="Irimia M."/>
            <person name="Korzh V."/>
            <person name="Kondrychyn I."/>
            <person name="Lim Z.W."/>
            <person name="Tay B.H."/>
            <person name="Tohari S."/>
            <person name="Kong K.W."/>
            <person name="Ho S."/>
            <person name="Lorente-Galdos B."/>
            <person name="Quilez J."/>
            <person name="Marques-Bonet T."/>
            <person name="Raney B.J."/>
            <person name="Ingham P.W."/>
            <person name="Tay A."/>
            <person name="Hillier L.W."/>
            <person name="Minx P."/>
            <person name="Boehm T."/>
            <person name="Wilson R.K."/>
            <person name="Brenner S."/>
            <person name="Warren W.C."/>
        </authorList>
    </citation>
    <scope>NUCLEOTIDE SEQUENCE [LARGE SCALE GENOMIC DNA]</scope>
</reference>
<reference evidence="3" key="1">
    <citation type="journal article" date="2006" name="Science">
        <title>Ancient noncoding elements conserved in the human genome.</title>
        <authorList>
            <person name="Venkatesh B."/>
            <person name="Kirkness E.F."/>
            <person name="Loh Y.H."/>
            <person name="Halpern A.L."/>
            <person name="Lee A.P."/>
            <person name="Johnson J."/>
            <person name="Dandona N."/>
            <person name="Viswanathan L.D."/>
            <person name="Tay A."/>
            <person name="Venter J.C."/>
            <person name="Strausberg R.L."/>
            <person name="Brenner S."/>
        </authorList>
    </citation>
    <scope>NUCLEOTIDE SEQUENCE [LARGE SCALE GENOMIC DNA]</scope>
</reference>
<dbReference type="AlphaFoldDB" id="A0A4W3JWA9"/>
<feature type="compositionally biased region" description="Basic and acidic residues" evidence="1">
    <location>
        <begin position="48"/>
        <end position="59"/>
    </location>
</feature>
<evidence type="ECO:0000313" key="3">
    <source>
        <dbReference type="Proteomes" id="UP000314986"/>
    </source>
</evidence>
<reference evidence="3" key="2">
    <citation type="journal article" date="2007" name="PLoS Biol.">
        <title>Survey sequencing and comparative analysis of the elephant shark (Callorhinchus milii) genome.</title>
        <authorList>
            <person name="Venkatesh B."/>
            <person name="Kirkness E.F."/>
            <person name="Loh Y.H."/>
            <person name="Halpern A.L."/>
            <person name="Lee A.P."/>
            <person name="Johnson J."/>
            <person name="Dandona N."/>
            <person name="Viswanathan L.D."/>
            <person name="Tay A."/>
            <person name="Venter J.C."/>
            <person name="Strausberg R.L."/>
            <person name="Brenner S."/>
        </authorList>
    </citation>
    <scope>NUCLEOTIDE SEQUENCE [LARGE SCALE GENOMIC DNA]</scope>
</reference>
<evidence type="ECO:0000256" key="1">
    <source>
        <dbReference type="SAM" id="MobiDB-lite"/>
    </source>
</evidence>
<feature type="region of interest" description="Disordered" evidence="1">
    <location>
        <begin position="33"/>
        <end position="89"/>
    </location>
</feature>
<dbReference type="Proteomes" id="UP000314986">
    <property type="component" value="Unassembled WGS sequence"/>
</dbReference>
<organism evidence="2 3">
    <name type="scientific">Callorhinchus milii</name>
    <name type="common">Ghost shark</name>
    <dbReference type="NCBI Taxonomy" id="7868"/>
    <lineage>
        <taxon>Eukaryota</taxon>
        <taxon>Metazoa</taxon>
        <taxon>Chordata</taxon>
        <taxon>Craniata</taxon>
        <taxon>Vertebrata</taxon>
        <taxon>Chondrichthyes</taxon>
        <taxon>Holocephali</taxon>
        <taxon>Chimaeriformes</taxon>
        <taxon>Callorhinchidae</taxon>
        <taxon>Callorhinchus</taxon>
    </lineage>
</organism>
<protein>
    <submittedName>
        <fullName evidence="2">LysM, putative peptidoglycan-binding, domain containing 2</fullName>
    </submittedName>
</protein>
<feature type="region of interest" description="Disordered" evidence="1">
    <location>
        <begin position="105"/>
        <end position="135"/>
    </location>
</feature>
<feature type="compositionally biased region" description="Polar residues" evidence="1">
    <location>
        <begin position="122"/>
        <end position="135"/>
    </location>
</feature>
<dbReference type="InterPro" id="IPR045030">
    <property type="entry name" value="LYSM1-4"/>
</dbReference>
<name>A0A4W3JWA9_CALMI</name>
<dbReference type="GeneTree" id="ENSGT00940000160054"/>
<dbReference type="Ensembl" id="ENSCMIT00000047795.1">
    <property type="protein sequence ID" value="ENSCMIP00000047127.1"/>
    <property type="gene ID" value="ENSCMIG00000019338.1"/>
</dbReference>
<dbReference type="PANTHER" id="PTHR20932:SF4">
    <property type="entry name" value="AND PUTATIVE PEPTIDOGLYCAN-BINDING DOMAIN-CONTAINING PROTEIN 2-RELATED"/>
    <property type="match status" value="1"/>
</dbReference>
<accession>A0A4W3JWA9</accession>
<dbReference type="PANTHER" id="PTHR20932">
    <property type="entry name" value="LYSM AND PUTATIVE PEPTIDOGLYCAN-BINDING DOMAIN-CONTAINING PROTEIN"/>
    <property type="match status" value="1"/>
</dbReference>
<keyword evidence="3" id="KW-1185">Reference proteome</keyword>
<evidence type="ECO:0000313" key="2">
    <source>
        <dbReference type="Ensembl" id="ENSCMIP00000047127.1"/>
    </source>
</evidence>